<name>A0ABU4N9X3_9ACTN</name>
<comment type="caution">
    <text evidence="1">The sequence shown here is derived from an EMBL/GenBank/DDBJ whole genome shotgun (WGS) entry which is preliminary data.</text>
</comment>
<proteinExistence type="predicted"/>
<keyword evidence="2" id="KW-1185">Reference proteome</keyword>
<gene>
    <name evidence="1" type="ORF">PV662_04275</name>
</gene>
<reference evidence="1 2" key="1">
    <citation type="journal article" date="2023" name="Microb. Genom.">
        <title>Mesoterricola silvestris gen. nov., sp. nov., Mesoterricola sediminis sp. nov., Geothrix oryzae sp. nov., Geothrix edaphica sp. nov., Geothrix rubra sp. nov., and Geothrix limicola sp. nov., six novel members of Acidobacteriota isolated from soils.</title>
        <authorList>
            <person name="Weisberg A.J."/>
            <person name="Pearce E."/>
            <person name="Kramer C.G."/>
            <person name="Chang J.H."/>
            <person name="Clarke C.R."/>
        </authorList>
    </citation>
    <scope>NUCLEOTIDE SEQUENCE [LARGE SCALE GENOMIC DNA]</scope>
    <source>
        <strain evidence="1 2">ID09-01A</strain>
    </source>
</reference>
<evidence type="ECO:0000313" key="1">
    <source>
        <dbReference type="EMBL" id="MDX3698987.1"/>
    </source>
</evidence>
<evidence type="ECO:0008006" key="3">
    <source>
        <dbReference type="Google" id="ProtNLM"/>
    </source>
</evidence>
<dbReference type="EMBL" id="JARAYU010000001">
    <property type="protein sequence ID" value="MDX3698987.1"/>
    <property type="molecule type" value="Genomic_DNA"/>
</dbReference>
<evidence type="ECO:0000313" key="2">
    <source>
        <dbReference type="Proteomes" id="UP001271274"/>
    </source>
</evidence>
<dbReference type="Proteomes" id="UP001271274">
    <property type="component" value="Unassembled WGS sequence"/>
</dbReference>
<organism evidence="1 2">
    <name type="scientific">Streptomyces europaeiscabiei</name>
    <dbReference type="NCBI Taxonomy" id="146819"/>
    <lineage>
        <taxon>Bacteria</taxon>
        <taxon>Bacillati</taxon>
        <taxon>Actinomycetota</taxon>
        <taxon>Actinomycetes</taxon>
        <taxon>Kitasatosporales</taxon>
        <taxon>Streptomycetaceae</taxon>
        <taxon>Streptomyces</taxon>
    </lineage>
</organism>
<accession>A0ABU4N9X3</accession>
<sequence>MSAVVVGVVGTLMGVLIGGVLQQVQASRSRRWQREDSLSDAKRAVYAEFLRSISASYGQAVSGQRTRSEDANLHAAVAEIEILADQDVSEPARDLVKAVIDAHTRIATGADETALVAGVDRRRHEVIALFKSDLGLEAPSGRRTP</sequence>
<protein>
    <recommendedName>
        <fullName evidence="3">Secreted protein</fullName>
    </recommendedName>
</protein>
<dbReference type="RefSeq" id="WP_210540064.1">
    <property type="nucleotide sequence ID" value="NZ_JARAYT010000001.1"/>
</dbReference>